<name>Q6X629_ENTIV</name>
<dbReference type="AlphaFoldDB" id="Q6X629"/>
<organism evidence="4">
    <name type="scientific">Entamoeba invadens</name>
    <dbReference type="NCBI Taxonomy" id="33085"/>
    <lineage>
        <taxon>Eukaryota</taxon>
        <taxon>Amoebozoa</taxon>
        <taxon>Evosea</taxon>
        <taxon>Archamoebae</taxon>
        <taxon>Mastigamoebida</taxon>
        <taxon>Entamoebidae</taxon>
        <taxon>Entamoeba</taxon>
    </lineage>
</organism>
<dbReference type="InterPro" id="IPR008139">
    <property type="entry name" value="SaposinB_dom"/>
</dbReference>
<evidence type="ECO:0000313" key="4">
    <source>
        <dbReference type="EMBL" id="AAP80380.1"/>
    </source>
</evidence>
<dbReference type="SUPFAM" id="SSF47862">
    <property type="entry name" value="Saposin"/>
    <property type="match status" value="1"/>
</dbReference>
<dbReference type="InterPro" id="IPR011001">
    <property type="entry name" value="Saposin-like"/>
</dbReference>
<feature type="chain" id="PRO_5012542529" evidence="2">
    <location>
        <begin position="16"/>
        <end position="96"/>
    </location>
</feature>
<keyword evidence="2" id="KW-0732">Signal</keyword>
<dbReference type="SMART" id="SM00741">
    <property type="entry name" value="SapB"/>
    <property type="match status" value="1"/>
</dbReference>
<dbReference type="VEuPathDB" id="AmoebaDB:EIN_375840"/>
<gene>
    <name evidence="4" type="primary">IP-B</name>
</gene>
<dbReference type="PROSITE" id="PS50015">
    <property type="entry name" value="SAP_B"/>
    <property type="match status" value="1"/>
</dbReference>
<evidence type="ECO:0000256" key="2">
    <source>
        <dbReference type="SAM" id="SignalP"/>
    </source>
</evidence>
<protein>
    <submittedName>
        <fullName evidence="4">Invapore B</fullName>
    </submittedName>
</protein>
<dbReference type="EMBL" id="AY253926">
    <property type="protein sequence ID" value="AAP80380.1"/>
    <property type="molecule type" value="mRNA"/>
</dbReference>
<accession>Q6X629</accession>
<feature type="domain" description="Saposin B-type" evidence="3">
    <location>
        <begin position="20"/>
        <end position="96"/>
    </location>
</feature>
<sequence>MKFIVFVLIFAVAFAATKQGLLLCNLCKDTIDMLEKLIVVDGADAVRQYISNLCSDVSGFLGTLCSTFLNFGVDELIKMIENHVDKVTICTNMGAC</sequence>
<evidence type="ECO:0000259" key="3">
    <source>
        <dbReference type="PROSITE" id="PS50015"/>
    </source>
</evidence>
<dbReference type="Pfam" id="PF03489">
    <property type="entry name" value="SapB_2"/>
    <property type="match status" value="1"/>
</dbReference>
<dbReference type="Gene3D" id="1.10.225.10">
    <property type="entry name" value="Saposin-like"/>
    <property type="match status" value="1"/>
</dbReference>
<reference evidence="4" key="1">
    <citation type="submission" date="2003-03" db="EMBL/GenBank/DDBJ databases">
        <title>Pore-forming peptides of Entamoeba invadens.</title>
        <authorList>
            <person name="Herbst R."/>
            <person name="Leippe M."/>
        </authorList>
    </citation>
    <scope>NUCLEOTIDE SEQUENCE</scope>
</reference>
<dbReference type="InterPro" id="IPR008138">
    <property type="entry name" value="SapB_2"/>
</dbReference>
<evidence type="ECO:0000256" key="1">
    <source>
        <dbReference type="ARBA" id="ARBA00023157"/>
    </source>
</evidence>
<keyword evidence="1" id="KW-1015">Disulfide bond</keyword>
<proteinExistence type="evidence at transcript level"/>
<feature type="signal peptide" evidence="2">
    <location>
        <begin position="1"/>
        <end position="15"/>
    </location>
</feature>